<dbReference type="RefSeq" id="WP_206588448.1">
    <property type="nucleotide sequence ID" value="NZ_JAFKCU010000007.1"/>
</dbReference>
<accession>A0ABS3CMS9</accession>
<proteinExistence type="predicted"/>
<dbReference type="EMBL" id="JAFKCU010000007">
    <property type="protein sequence ID" value="MBN7817781.1"/>
    <property type="molecule type" value="Genomic_DNA"/>
</dbReference>
<sequence length="368" mass="42290">MSSTLKYVPVFRARQQEILVLKESDFGNRIYPMVEVIKEKDRKNNQQSSFEIYNELFNSITSDYVFLSLPNYIKLSNSTQSDVVTFSRLVLESVAGRVEFFEQFKAIQKVIPVVSSLLNLLGEADTISRQSKSLVGMFSKVAFITNPDSFEEDLIEIEQWIRSDSDYFIYDLGTVSPTNPIFRKHNRIIRKCFQSVTKIIIRSALNSDIKNVELDHNDVISEADNSLIESFERESFDAFGDYAGIKKDDMTAGGTISPGFIFYDPYDNLYYGFKAEVKKLEQFKDFIVPAVLQSIPFVRLEKDYNSFVEGNPGVQMLRDILTGAENGRNQAKFKKIAMLHYLYCMKVWIDEGRTIPLYQEYTKDGLIG</sequence>
<evidence type="ECO:0000313" key="1">
    <source>
        <dbReference type="EMBL" id="MBN7817781.1"/>
    </source>
</evidence>
<dbReference type="InterPro" id="IPR025683">
    <property type="entry name" value="Protein_beta"/>
</dbReference>
<comment type="caution">
    <text evidence="1">The sequence shown here is derived from an EMBL/GenBank/DDBJ whole genome shotgun (WGS) entry which is preliminary data.</text>
</comment>
<reference evidence="1 2" key="1">
    <citation type="submission" date="2021-03" db="EMBL/GenBank/DDBJ databases">
        <title>novel species isolated from a fishpond in China.</title>
        <authorList>
            <person name="Lu H."/>
            <person name="Cai Z."/>
        </authorList>
    </citation>
    <scope>NUCLEOTIDE SEQUENCE [LARGE SCALE GENOMIC DNA]</scope>
    <source>
        <strain evidence="1 2">YJ13C</strain>
    </source>
</reference>
<gene>
    <name evidence="1" type="ORF">J0A69_20225</name>
</gene>
<organism evidence="1 2">
    <name type="scientific">Algoriphagus pacificus</name>
    <dbReference type="NCBI Taxonomy" id="2811234"/>
    <lineage>
        <taxon>Bacteria</taxon>
        <taxon>Pseudomonadati</taxon>
        <taxon>Bacteroidota</taxon>
        <taxon>Cytophagia</taxon>
        <taxon>Cytophagales</taxon>
        <taxon>Cyclobacteriaceae</taxon>
        <taxon>Algoriphagus</taxon>
    </lineage>
</organism>
<dbReference type="Pfam" id="PF14350">
    <property type="entry name" value="Beta_protein"/>
    <property type="match status" value="1"/>
</dbReference>
<protein>
    <submittedName>
        <fullName evidence="1">Uncharacterized protein</fullName>
    </submittedName>
</protein>
<name>A0ABS3CMS9_9BACT</name>
<keyword evidence="2" id="KW-1185">Reference proteome</keyword>
<dbReference type="Proteomes" id="UP000664480">
    <property type="component" value="Unassembled WGS sequence"/>
</dbReference>
<evidence type="ECO:0000313" key="2">
    <source>
        <dbReference type="Proteomes" id="UP000664480"/>
    </source>
</evidence>